<dbReference type="Pfam" id="PF03729">
    <property type="entry name" value="DUF308"/>
    <property type="match status" value="1"/>
</dbReference>
<gene>
    <name evidence="2" type="ORF">S03H2_59842</name>
</gene>
<keyword evidence="1" id="KW-0812">Transmembrane</keyword>
<evidence type="ECO:0000313" key="2">
    <source>
        <dbReference type="EMBL" id="GAH85404.1"/>
    </source>
</evidence>
<feature type="transmembrane region" description="Helical" evidence="1">
    <location>
        <begin position="69"/>
        <end position="90"/>
    </location>
</feature>
<accession>X1K568</accession>
<evidence type="ECO:0000256" key="1">
    <source>
        <dbReference type="SAM" id="Phobius"/>
    </source>
</evidence>
<dbReference type="InterPro" id="IPR005325">
    <property type="entry name" value="DUF308_memb"/>
</dbReference>
<dbReference type="AlphaFoldDB" id="X1K568"/>
<evidence type="ECO:0008006" key="3">
    <source>
        <dbReference type="Google" id="ProtNLM"/>
    </source>
</evidence>
<feature type="non-terminal residue" evidence="2">
    <location>
        <position position="1"/>
    </location>
</feature>
<comment type="caution">
    <text evidence="2">The sequence shown here is derived from an EMBL/GenBank/DDBJ whole genome shotgun (WGS) entry which is preliminary data.</text>
</comment>
<reference evidence="2" key="1">
    <citation type="journal article" date="2014" name="Front. Microbiol.">
        <title>High frequency of phylogenetically diverse reductive dehalogenase-homologous genes in deep subseafloor sedimentary metagenomes.</title>
        <authorList>
            <person name="Kawai M."/>
            <person name="Futagami T."/>
            <person name="Toyoda A."/>
            <person name="Takaki Y."/>
            <person name="Nishi S."/>
            <person name="Hori S."/>
            <person name="Arai W."/>
            <person name="Tsubouchi T."/>
            <person name="Morono Y."/>
            <person name="Uchiyama I."/>
            <person name="Ito T."/>
            <person name="Fujiyama A."/>
            <person name="Inagaki F."/>
            <person name="Takami H."/>
        </authorList>
    </citation>
    <scope>NUCLEOTIDE SEQUENCE</scope>
    <source>
        <strain evidence="2">Expedition CK06-06</strain>
    </source>
</reference>
<sequence length="131" mass="14201">RIRWARWSLVAGILGVLAGVLALVRPIATQFVATWVFVALIGVLSIIIGLAHIFGGFRAGSEDGRHWSWGSYLVGILQVALGVIVVIYPFEPIPPVLWIASGWCLITGVLLILDARRMRTRAVSNTDGNLA</sequence>
<proteinExistence type="predicted"/>
<keyword evidence="1" id="KW-1133">Transmembrane helix</keyword>
<keyword evidence="1" id="KW-0472">Membrane</keyword>
<feature type="transmembrane region" description="Helical" evidence="1">
    <location>
        <begin position="32"/>
        <end position="57"/>
    </location>
</feature>
<feature type="transmembrane region" description="Helical" evidence="1">
    <location>
        <begin position="96"/>
        <end position="113"/>
    </location>
</feature>
<organism evidence="2">
    <name type="scientific">marine sediment metagenome</name>
    <dbReference type="NCBI Taxonomy" id="412755"/>
    <lineage>
        <taxon>unclassified sequences</taxon>
        <taxon>metagenomes</taxon>
        <taxon>ecological metagenomes</taxon>
    </lineage>
</organism>
<protein>
    <recommendedName>
        <fullName evidence="3">DUF308 domain-containing protein</fullName>
    </recommendedName>
</protein>
<dbReference type="EMBL" id="BARU01038506">
    <property type="protein sequence ID" value="GAH85404.1"/>
    <property type="molecule type" value="Genomic_DNA"/>
</dbReference>
<name>X1K568_9ZZZZ</name>